<feature type="chain" id="PRO_5046934235" evidence="2">
    <location>
        <begin position="27"/>
        <end position="366"/>
    </location>
</feature>
<feature type="region of interest" description="Disordered" evidence="1">
    <location>
        <begin position="281"/>
        <end position="319"/>
    </location>
</feature>
<dbReference type="SMART" id="SM00849">
    <property type="entry name" value="Lactamase_B"/>
    <property type="match status" value="1"/>
</dbReference>
<comment type="caution">
    <text evidence="4">The sequence shown here is derived from an EMBL/GenBank/DDBJ whole genome shotgun (WGS) entry which is preliminary data.</text>
</comment>
<protein>
    <submittedName>
        <fullName evidence="4">MBL fold metallo-hydrolase</fullName>
    </submittedName>
</protein>
<dbReference type="Gene3D" id="3.60.15.10">
    <property type="entry name" value="Ribonuclease Z/Hydroxyacylglutathione hydrolase-like"/>
    <property type="match status" value="1"/>
</dbReference>
<evidence type="ECO:0000313" key="5">
    <source>
        <dbReference type="Proteomes" id="UP000609849"/>
    </source>
</evidence>
<accession>A0ABR7JPU6</accession>
<dbReference type="InterPro" id="IPR001279">
    <property type="entry name" value="Metallo-B-lactamas"/>
</dbReference>
<name>A0ABR7JPU6_9FIRM</name>
<proteinExistence type="predicted"/>
<evidence type="ECO:0000259" key="3">
    <source>
        <dbReference type="SMART" id="SM00849"/>
    </source>
</evidence>
<dbReference type="InterPro" id="IPR036866">
    <property type="entry name" value="RibonucZ/Hydroxyglut_hydro"/>
</dbReference>
<reference evidence="4 5" key="1">
    <citation type="submission" date="2020-08" db="EMBL/GenBank/DDBJ databases">
        <authorList>
            <person name="Liu C."/>
            <person name="Sun Q."/>
        </authorList>
    </citation>
    <scope>NUCLEOTIDE SEQUENCE [LARGE SCALE GENOMIC DNA]</scope>
    <source>
        <strain evidence="4 5">NSJ-18</strain>
    </source>
</reference>
<dbReference type="PANTHER" id="PTHR30619">
    <property type="entry name" value="DNA INTERNALIZATION/COMPETENCE PROTEIN COMEC/REC2"/>
    <property type="match status" value="1"/>
</dbReference>
<evidence type="ECO:0000256" key="2">
    <source>
        <dbReference type="SAM" id="SignalP"/>
    </source>
</evidence>
<keyword evidence="5" id="KW-1185">Reference proteome</keyword>
<sequence length="366" mass="40178">MKLKQKLMSLGLVVTLVASSFFTSSAATKQDMKVEFINVGAGDAIYIETPDGTDILIDAGSATSGKKVVDYLLKQEKNMNLEYVISTHQDADHAGGLQEVFKRMKVKKFYYPKDTAYTSTKTGKAVMNLAKKEKGCKIYDAKTGTKIKSAGATLEFVHSKTNYKTDNEDSVMTYIDYGNLEMLLTGDAEKGAEAAGKKYNVDILQVPHHGSKGSSSTSFIKKYDPEKIIISTDGKKYGHPAKEALDRYKKYDKNIDVYRTDRNGNIKVYANGKKWWVKTDKSSSQKIGSTKPGVTSSSSSSSKPSTSKPSTSKPSISNSKTVYITKTGKKYHYKKNCRGLSNANSIQTTTLSKAKSQGLTLCGYED</sequence>
<dbReference type="SUPFAM" id="SSF56281">
    <property type="entry name" value="Metallo-hydrolase/oxidoreductase"/>
    <property type="match status" value="1"/>
</dbReference>
<dbReference type="PANTHER" id="PTHR30619:SF1">
    <property type="entry name" value="RECOMBINATION PROTEIN 2"/>
    <property type="match status" value="1"/>
</dbReference>
<dbReference type="InterPro" id="IPR052159">
    <property type="entry name" value="Competence_DNA_uptake"/>
</dbReference>
<dbReference type="CDD" id="cd07731">
    <property type="entry name" value="ComA-like_MBL-fold"/>
    <property type="match status" value="1"/>
</dbReference>
<dbReference type="InterPro" id="IPR035681">
    <property type="entry name" value="ComA-like_MBL"/>
</dbReference>
<dbReference type="Pfam" id="PF00753">
    <property type="entry name" value="Lactamase_B"/>
    <property type="match status" value="1"/>
</dbReference>
<feature type="signal peptide" evidence="2">
    <location>
        <begin position="1"/>
        <end position="26"/>
    </location>
</feature>
<evidence type="ECO:0000313" key="4">
    <source>
        <dbReference type="EMBL" id="MBC5996943.1"/>
    </source>
</evidence>
<dbReference type="EMBL" id="JACRWE010000003">
    <property type="protein sequence ID" value="MBC5996943.1"/>
    <property type="molecule type" value="Genomic_DNA"/>
</dbReference>
<feature type="compositionally biased region" description="Low complexity" evidence="1">
    <location>
        <begin position="289"/>
        <end position="319"/>
    </location>
</feature>
<feature type="domain" description="Metallo-beta-lactamase" evidence="3">
    <location>
        <begin position="41"/>
        <end position="234"/>
    </location>
</feature>
<keyword evidence="2" id="KW-0732">Signal</keyword>
<organism evidence="4 5">
    <name type="scientific">Romboutsia faecis</name>
    <dbReference type="NCBI Taxonomy" id="2764597"/>
    <lineage>
        <taxon>Bacteria</taxon>
        <taxon>Bacillati</taxon>
        <taxon>Bacillota</taxon>
        <taxon>Clostridia</taxon>
        <taxon>Peptostreptococcales</taxon>
        <taxon>Peptostreptococcaceae</taxon>
        <taxon>Romboutsia</taxon>
    </lineage>
</organism>
<dbReference type="Proteomes" id="UP000609849">
    <property type="component" value="Unassembled WGS sequence"/>
</dbReference>
<dbReference type="RefSeq" id="WP_153971593.1">
    <property type="nucleotide sequence ID" value="NZ_JACRWE010000003.1"/>
</dbReference>
<evidence type="ECO:0000256" key="1">
    <source>
        <dbReference type="SAM" id="MobiDB-lite"/>
    </source>
</evidence>
<gene>
    <name evidence="4" type="ORF">H8923_09230</name>
</gene>